<dbReference type="Pfam" id="PF02824">
    <property type="entry name" value="TGS"/>
    <property type="match status" value="1"/>
</dbReference>
<accession>A0A2H0TI28</accession>
<dbReference type="Gene3D" id="3.30.460.10">
    <property type="entry name" value="Beta Polymerase, domain 2"/>
    <property type="match status" value="1"/>
</dbReference>
<comment type="similarity">
    <text evidence="2">Belongs to the relA/spoT family.</text>
</comment>
<dbReference type="InterPro" id="IPR002912">
    <property type="entry name" value="ACT_dom"/>
</dbReference>
<feature type="domain" description="ACT" evidence="3">
    <location>
        <begin position="499"/>
        <end position="573"/>
    </location>
</feature>
<dbReference type="InterPro" id="IPR012676">
    <property type="entry name" value="TGS-like"/>
</dbReference>
<dbReference type="CDD" id="cd00077">
    <property type="entry name" value="HDc"/>
    <property type="match status" value="1"/>
</dbReference>
<evidence type="ECO:0000256" key="2">
    <source>
        <dbReference type="RuleBase" id="RU003847"/>
    </source>
</evidence>
<comment type="pathway">
    <text evidence="1">Purine metabolism.</text>
</comment>
<dbReference type="InterPro" id="IPR003607">
    <property type="entry name" value="HD/PDEase_dom"/>
</dbReference>
<dbReference type="SMART" id="SM00954">
    <property type="entry name" value="RelA_SpoT"/>
    <property type="match status" value="1"/>
</dbReference>
<feature type="domain" description="HD" evidence="4">
    <location>
        <begin position="45"/>
        <end position="143"/>
    </location>
</feature>
<comment type="caution">
    <text evidence="6">The sequence shown here is derived from an EMBL/GenBank/DDBJ whole genome shotgun (WGS) entry which is preliminary data.</text>
</comment>
<dbReference type="NCBIfam" id="TIGR00691">
    <property type="entry name" value="spoT_relA"/>
    <property type="match status" value="1"/>
</dbReference>
<evidence type="ECO:0000259" key="4">
    <source>
        <dbReference type="PROSITE" id="PS51831"/>
    </source>
</evidence>
<dbReference type="SUPFAM" id="SSF81301">
    <property type="entry name" value="Nucleotidyltransferase"/>
    <property type="match status" value="1"/>
</dbReference>
<dbReference type="GO" id="GO:0005886">
    <property type="term" value="C:plasma membrane"/>
    <property type="evidence" value="ECO:0007669"/>
    <property type="project" value="TreeGrafter"/>
</dbReference>
<evidence type="ECO:0000313" key="6">
    <source>
        <dbReference type="EMBL" id="PIR70624.1"/>
    </source>
</evidence>
<name>A0A2H0TI28_9BACT</name>
<dbReference type="GO" id="GO:0015969">
    <property type="term" value="P:guanosine tetraphosphate metabolic process"/>
    <property type="evidence" value="ECO:0007669"/>
    <property type="project" value="InterPro"/>
</dbReference>
<dbReference type="InterPro" id="IPR004811">
    <property type="entry name" value="RelA/Spo_fam"/>
</dbReference>
<dbReference type="FunFam" id="3.30.460.10:FF:000001">
    <property type="entry name" value="GTP pyrophosphokinase RelA"/>
    <property type="match status" value="1"/>
</dbReference>
<dbReference type="FunFam" id="3.10.20.30:FF:000002">
    <property type="entry name" value="GTP pyrophosphokinase (RelA/SpoT)"/>
    <property type="match status" value="1"/>
</dbReference>
<dbReference type="AlphaFoldDB" id="A0A2H0TI28"/>
<dbReference type="PROSITE" id="PS51880">
    <property type="entry name" value="TGS"/>
    <property type="match status" value="1"/>
</dbReference>
<dbReference type="InterPro" id="IPR033655">
    <property type="entry name" value="TGS_RelA/SpoT"/>
</dbReference>
<gene>
    <name evidence="6" type="ORF">COU46_00400</name>
</gene>
<dbReference type="Gene3D" id="1.10.3210.10">
    <property type="entry name" value="Hypothetical protein af1432"/>
    <property type="match status" value="1"/>
</dbReference>
<dbReference type="InterPro" id="IPR043519">
    <property type="entry name" value="NT_sf"/>
</dbReference>
<dbReference type="InterPro" id="IPR007685">
    <property type="entry name" value="RelA_SpoT"/>
</dbReference>
<dbReference type="Pfam" id="PF01842">
    <property type="entry name" value="ACT"/>
    <property type="match status" value="1"/>
</dbReference>
<evidence type="ECO:0000256" key="1">
    <source>
        <dbReference type="ARBA" id="ARBA00025704"/>
    </source>
</evidence>
<feature type="domain" description="TGS" evidence="5">
    <location>
        <begin position="391"/>
        <end position="454"/>
    </location>
</feature>
<dbReference type="Gene3D" id="3.30.70.260">
    <property type="match status" value="1"/>
</dbReference>
<dbReference type="Pfam" id="PF13328">
    <property type="entry name" value="HD_4"/>
    <property type="match status" value="1"/>
</dbReference>
<dbReference type="SUPFAM" id="SSF55021">
    <property type="entry name" value="ACT-like"/>
    <property type="match status" value="1"/>
</dbReference>
<evidence type="ECO:0000259" key="3">
    <source>
        <dbReference type="PROSITE" id="PS51671"/>
    </source>
</evidence>
<dbReference type="Pfam" id="PF04607">
    <property type="entry name" value="RelA_SpoT"/>
    <property type="match status" value="1"/>
</dbReference>
<comment type="function">
    <text evidence="2">In eubacteria ppGpp (guanosine 3'-diphosphate 5'-diphosphate) is a mediator of the stringent response that coordinates a variety of cellular activities in response to changes in nutritional abundance.</text>
</comment>
<dbReference type="Proteomes" id="UP000229383">
    <property type="component" value="Unassembled WGS sequence"/>
</dbReference>
<proteinExistence type="inferred from homology"/>
<evidence type="ECO:0000313" key="7">
    <source>
        <dbReference type="Proteomes" id="UP000229383"/>
    </source>
</evidence>
<dbReference type="FunFam" id="1.10.3210.10:FF:000001">
    <property type="entry name" value="GTP pyrophosphokinase RelA"/>
    <property type="match status" value="1"/>
</dbReference>
<dbReference type="CDD" id="cd01668">
    <property type="entry name" value="TGS_RSH"/>
    <property type="match status" value="1"/>
</dbReference>
<protein>
    <recommendedName>
        <fullName evidence="8">(P)ppGpp synthetase</fullName>
    </recommendedName>
</protein>
<dbReference type="EMBL" id="PFCN01000007">
    <property type="protein sequence ID" value="PIR70624.1"/>
    <property type="molecule type" value="Genomic_DNA"/>
</dbReference>
<sequence length="574" mass="66338">MDWSEYQNKLDEYKAGLENRSLIEKAFFFAEKSHEGQKRYSGENYIEHPIKVSLSIAAMGLDANTISAALLHDTIEDQKTTSRDIKKHFGADVAFLVNGVTKVDKIKYHGVQRQAESMRKMFLAIAEDIRVVVLKLMDRLHNMETLSSLPYPEKRIRIAKETLEIYAPIADRLGIWDIKAKLEDLAFSYVYPEEYKWMQQEVKKRVPMREYYIERIIPIVKKELGQENLRPLEVNARAKHYYSLWKKLLRYDMDWDLIYDLVAVRIIVSNIQDAYGALGIIHKNWKPLPGRIKDFIALPKPNGYQSIHTTVFCIDGKVVEFQIRTAEMHHEAEIGIAAHWAWAEAGKPKRAEGFKGSRFIWVTQLREWQKKFTKKNMDSAEFLEALKIDFFKDRIFVLTPKGDVIDLPEDATPLDFAYHIHSEIGNHAVGAKVNGKMVPFNHKLQSEDVVEILTKKDRKPSQEWLEIAKTSVAKSHIKSLLRKKEKQFSIQSKKLKSVELIVTCKNRVGILKDISNALSSLKINIEDIESHAAGKNYPSITLSFTPVDQSQIEKVKTRIKKVHGVYSIELKRFK</sequence>
<dbReference type="PROSITE" id="PS51671">
    <property type="entry name" value="ACT"/>
    <property type="match status" value="1"/>
</dbReference>
<dbReference type="SUPFAM" id="SSF81271">
    <property type="entry name" value="TGS-like"/>
    <property type="match status" value="1"/>
</dbReference>
<dbReference type="InterPro" id="IPR045865">
    <property type="entry name" value="ACT-like_dom_sf"/>
</dbReference>
<dbReference type="SUPFAM" id="SSF109604">
    <property type="entry name" value="HD-domain/PDEase-like"/>
    <property type="match status" value="1"/>
</dbReference>
<dbReference type="InterPro" id="IPR006674">
    <property type="entry name" value="HD_domain"/>
</dbReference>
<dbReference type="SMART" id="SM00471">
    <property type="entry name" value="HDc"/>
    <property type="match status" value="1"/>
</dbReference>
<dbReference type="PANTHER" id="PTHR21262:SF31">
    <property type="entry name" value="GTP PYROPHOSPHOKINASE"/>
    <property type="match status" value="1"/>
</dbReference>
<dbReference type="InterPro" id="IPR004095">
    <property type="entry name" value="TGS"/>
</dbReference>
<dbReference type="Gene3D" id="3.10.20.30">
    <property type="match status" value="1"/>
</dbReference>
<dbReference type="CDD" id="cd05399">
    <property type="entry name" value="NT_Rel-Spo_like"/>
    <property type="match status" value="1"/>
</dbReference>
<dbReference type="PROSITE" id="PS51831">
    <property type="entry name" value="HD"/>
    <property type="match status" value="1"/>
</dbReference>
<reference evidence="7" key="1">
    <citation type="submission" date="2017-09" db="EMBL/GenBank/DDBJ databases">
        <title>Depth-based differentiation of microbial function through sediment-hosted aquifers and enrichment of novel symbionts in the deep terrestrial subsurface.</title>
        <authorList>
            <person name="Probst A.J."/>
            <person name="Ladd B."/>
            <person name="Jarett J.K."/>
            <person name="Geller-Mcgrath D.E."/>
            <person name="Sieber C.M.K."/>
            <person name="Emerson J.B."/>
            <person name="Anantharaman K."/>
            <person name="Thomas B.C."/>
            <person name="Malmstrom R."/>
            <person name="Stieglmeier M."/>
            <person name="Klingl A."/>
            <person name="Woyke T."/>
            <person name="Ryan C.M."/>
            <person name="Banfield J.F."/>
        </authorList>
    </citation>
    <scope>NUCLEOTIDE SEQUENCE [LARGE SCALE GENOMIC DNA]</scope>
</reference>
<dbReference type="CDD" id="cd04876">
    <property type="entry name" value="ACT_RelA-SpoT"/>
    <property type="match status" value="1"/>
</dbReference>
<dbReference type="InterPro" id="IPR012675">
    <property type="entry name" value="Beta-grasp_dom_sf"/>
</dbReference>
<evidence type="ECO:0008006" key="8">
    <source>
        <dbReference type="Google" id="ProtNLM"/>
    </source>
</evidence>
<evidence type="ECO:0000259" key="5">
    <source>
        <dbReference type="PROSITE" id="PS51880"/>
    </source>
</evidence>
<organism evidence="6 7">
    <name type="scientific">Candidatus Niyogibacteria bacterium CG10_big_fil_rev_8_21_14_0_10_42_19</name>
    <dbReference type="NCBI Taxonomy" id="1974725"/>
    <lineage>
        <taxon>Bacteria</taxon>
        <taxon>Candidatus Niyogiibacteriota</taxon>
    </lineage>
</organism>
<dbReference type="PANTHER" id="PTHR21262">
    <property type="entry name" value="GUANOSINE-3',5'-BIS DIPHOSPHATE 3'-PYROPHOSPHOHYDROLASE"/>
    <property type="match status" value="1"/>
</dbReference>